<dbReference type="Pfam" id="PF01814">
    <property type="entry name" value="Hemerythrin"/>
    <property type="match status" value="1"/>
</dbReference>
<name>A0A5C6VGK7_9BURK</name>
<evidence type="ECO:0000259" key="1">
    <source>
        <dbReference type="Pfam" id="PF01814"/>
    </source>
</evidence>
<evidence type="ECO:0000313" key="3">
    <source>
        <dbReference type="Proteomes" id="UP000321776"/>
    </source>
</evidence>
<protein>
    <submittedName>
        <fullName evidence="2">Hemerythrin domain-containing protein</fullName>
    </submittedName>
</protein>
<gene>
    <name evidence="2" type="ORF">FRZ40_28990</name>
</gene>
<dbReference type="EMBL" id="VOQS01000003">
    <property type="protein sequence ID" value="TXC84327.1"/>
    <property type="molecule type" value="Genomic_DNA"/>
</dbReference>
<organism evidence="2 3">
    <name type="scientific">Paraburkholderia azotifigens</name>
    <dbReference type="NCBI Taxonomy" id="2057004"/>
    <lineage>
        <taxon>Bacteria</taxon>
        <taxon>Pseudomonadati</taxon>
        <taxon>Pseudomonadota</taxon>
        <taxon>Betaproteobacteria</taxon>
        <taxon>Burkholderiales</taxon>
        <taxon>Burkholderiaceae</taxon>
        <taxon>Paraburkholderia</taxon>
    </lineage>
</organism>
<dbReference type="AlphaFoldDB" id="A0A5C6VGK7"/>
<sequence length="134" mass="15335">MCRSNTMSLITTLKHDHEEIFRLLDECRSLGVGSEEGRRKLKQLRGVVVAHLAREDQKLYPAMQKHDATRALGDMYAQEMRAMSAEILGFFDSLDTGRSGLESAREIGRVISHLRQRMTREEVRLYPAFEAHCA</sequence>
<evidence type="ECO:0000313" key="2">
    <source>
        <dbReference type="EMBL" id="TXC84327.1"/>
    </source>
</evidence>
<dbReference type="InterPro" id="IPR012312">
    <property type="entry name" value="Hemerythrin-like"/>
</dbReference>
<feature type="domain" description="Hemerythrin-like" evidence="1">
    <location>
        <begin position="9"/>
        <end position="128"/>
    </location>
</feature>
<comment type="caution">
    <text evidence="2">The sequence shown here is derived from an EMBL/GenBank/DDBJ whole genome shotgun (WGS) entry which is preliminary data.</text>
</comment>
<accession>A0A5C6VGK7</accession>
<dbReference type="Gene3D" id="1.20.120.520">
    <property type="entry name" value="nmb1532 protein domain like"/>
    <property type="match status" value="1"/>
</dbReference>
<reference evidence="2 3" key="1">
    <citation type="journal article" date="2018" name="Int. J. Syst. Evol. Microbiol.">
        <title>Paraburkholderia azotifigens sp. nov., a nitrogen-fixing bacterium isolated from paddy soil.</title>
        <authorList>
            <person name="Choi G.M."/>
            <person name="Im W.T."/>
        </authorList>
    </citation>
    <scope>NUCLEOTIDE SEQUENCE [LARGE SCALE GENOMIC DNA]</scope>
    <source>
        <strain evidence="2 3">NF 2-5-3</strain>
    </source>
</reference>
<proteinExistence type="predicted"/>
<dbReference type="Proteomes" id="UP000321776">
    <property type="component" value="Unassembled WGS sequence"/>
</dbReference>